<name>A0ABR3PWD8_9TREE</name>
<sequence length="308" mass="34981">MLNYSAHPSLVDEIIAHAATSDLRTYAALRLCSRAARDVADAHVLRHVELTEDCAGLHPPRGFSPRLPRRSGPGDYLPFAPQHVRVLDIDWDDRYAAGHHDDDLEKLTSVTTMRRLADGRENFDTPTYLRIPAPTLVDFIRPYARSSPIVFDPVVRRYVLHLTWTPKLGSRAQFARLAFSAHSLREVVLVLRPDGHRWTPDEEYRSLPEFLPDALRLGFDVVKRGGTLTVVGGELVHPLQLGGSATDARWKTDLCERVVWGLWRDGGYNDGAERIRVLRVVDWWRELGARKEIEGVWPEAEEQSEEQS</sequence>
<dbReference type="RefSeq" id="XP_069206596.1">
    <property type="nucleotide sequence ID" value="XM_069356755.1"/>
</dbReference>
<organism evidence="1 2">
    <name type="scientific">Vanrija albida</name>
    <dbReference type="NCBI Taxonomy" id="181172"/>
    <lineage>
        <taxon>Eukaryota</taxon>
        <taxon>Fungi</taxon>
        <taxon>Dikarya</taxon>
        <taxon>Basidiomycota</taxon>
        <taxon>Agaricomycotina</taxon>
        <taxon>Tremellomycetes</taxon>
        <taxon>Trichosporonales</taxon>
        <taxon>Trichosporonaceae</taxon>
        <taxon>Vanrija</taxon>
    </lineage>
</organism>
<dbReference type="Proteomes" id="UP001565368">
    <property type="component" value="Unassembled WGS sequence"/>
</dbReference>
<gene>
    <name evidence="1" type="ORF">Q8F55_008358</name>
</gene>
<evidence type="ECO:0008006" key="3">
    <source>
        <dbReference type="Google" id="ProtNLM"/>
    </source>
</evidence>
<dbReference type="GeneID" id="95989401"/>
<protein>
    <recommendedName>
        <fullName evidence="3">F-box domain-containing protein</fullName>
    </recommendedName>
</protein>
<reference evidence="1 2" key="1">
    <citation type="submission" date="2023-08" db="EMBL/GenBank/DDBJ databases">
        <title>Annotated Genome Sequence of Vanrija albida AlHP1.</title>
        <authorList>
            <person name="Herzog R."/>
        </authorList>
    </citation>
    <scope>NUCLEOTIDE SEQUENCE [LARGE SCALE GENOMIC DNA]</scope>
    <source>
        <strain evidence="1 2">AlHP1</strain>
    </source>
</reference>
<evidence type="ECO:0000313" key="2">
    <source>
        <dbReference type="Proteomes" id="UP001565368"/>
    </source>
</evidence>
<comment type="caution">
    <text evidence="1">The sequence shown here is derived from an EMBL/GenBank/DDBJ whole genome shotgun (WGS) entry which is preliminary data.</text>
</comment>
<proteinExistence type="predicted"/>
<keyword evidence="2" id="KW-1185">Reference proteome</keyword>
<evidence type="ECO:0000313" key="1">
    <source>
        <dbReference type="EMBL" id="KAL1406652.1"/>
    </source>
</evidence>
<accession>A0ABR3PWD8</accession>
<dbReference type="EMBL" id="JBBXJM010000006">
    <property type="protein sequence ID" value="KAL1406652.1"/>
    <property type="molecule type" value="Genomic_DNA"/>
</dbReference>